<dbReference type="OrthoDB" id="9775268at2"/>
<dbReference type="InterPro" id="IPR020846">
    <property type="entry name" value="MFS_dom"/>
</dbReference>
<evidence type="ECO:0000256" key="3">
    <source>
        <dbReference type="ARBA" id="ARBA00022475"/>
    </source>
</evidence>
<organism evidence="9 11">
    <name type="scientific">Salinicoccus roseus</name>
    <dbReference type="NCBI Taxonomy" id="45670"/>
    <lineage>
        <taxon>Bacteria</taxon>
        <taxon>Bacillati</taxon>
        <taxon>Bacillota</taxon>
        <taxon>Bacilli</taxon>
        <taxon>Bacillales</taxon>
        <taxon>Staphylococcaceae</taxon>
        <taxon>Salinicoccus</taxon>
    </lineage>
</organism>
<dbReference type="InterPro" id="IPR011701">
    <property type="entry name" value="MFS"/>
</dbReference>
<keyword evidence="5 7" id="KW-1133">Transmembrane helix</keyword>
<evidence type="ECO:0000259" key="8">
    <source>
        <dbReference type="PROSITE" id="PS50850"/>
    </source>
</evidence>
<reference evidence="12" key="2">
    <citation type="submission" date="2020-04" db="EMBL/GenBank/DDBJ databases">
        <title>Genome analysis and biological profiling of marine Cellulosimicrobium funkei MOSEL-ME6.</title>
        <authorList>
            <person name="Tanveer F."/>
            <person name="Xie Y."/>
            <person name="Shinwari Z.K."/>
        </authorList>
    </citation>
    <scope>NUCLEOTIDE SEQUENCE [LARGE SCALE GENOMIC DNA]</scope>
    <source>
        <strain evidence="12">MOSEL-ME25</strain>
    </source>
</reference>
<reference evidence="10 12" key="4">
    <citation type="submission" date="2022-12" db="EMBL/GenBank/DDBJ databases">
        <title>Genome analysis and biological profiling of marine Salinicoccus roseus MOSEL-ME25.</title>
        <authorList>
            <person name="Mirza F.T."/>
            <person name="Xie Y."/>
            <person name="Shinwari Z.K."/>
        </authorList>
    </citation>
    <scope>NUCLEOTIDE SEQUENCE [LARGE SCALE GENOMIC DNA]</scope>
    <source>
        <strain evidence="10 12">MOSEL-ME25</strain>
    </source>
</reference>
<feature type="transmembrane region" description="Helical" evidence="7">
    <location>
        <begin position="392"/>
        <end position="412"/>
    </location>
</feature>
<gene>
    <name evidence="10" type="ORF">F7P68_0010180</name>
    <name evidence="9" type="ORF">SN16_08805</name>
</gene>
<feature type="transmembrane region" description="Helical" evidence="7">
    <location>
        <begin position="80"/>
        <end position="98"/>
    </location>
</feature>
<evidence type="ECO:0000313" key="9">
    <source>
        <dbReference type="EMBL" id="KIH70359.1"/>
    </source>
</evidence>
<accession>A0A0C2HFE5</accession>
<keyword evidence="3" id="KW-1003">Cell membrane</keyword>
<dbReference type="Proteomes" id="UP000031546">
    <property type="component" value="Unassembled WGS sequence"/>
</dbReference>
<dbReference type="PANTHER" id="PTHR43266:SF2">
    <property type="entry name" value="MAJOR FACILITATOR SUPERFAMILY (MFS) PROFILE DOMAIN-CONTAINING PROTEIN"/>
    <property type="match status" value="1"/>
</dbReference>
<reference evidence="9 11" key="1">
    <citation type="submission" date="2015-01" db="EMBL/GenBank/DDBJ databases">
        <title>Genome sequences of high lactate-tolerant strain Salinicoccus roseus W12 with industrial interest.</title>
        <authorList>
            <person name="Wang H."/>
            <person name="Yu B."/>
        </authorList>
    </citation>
    <scope>NUCLEOTIDE SEQUENCE [LARGE SCALE GENOMIC DNA]</scope>
    <source>
        <strain evidence="9 11">W12</strain>
    </source>
</reference>
<keyword evidence="2" id="KW-0813">Transport</keyword>
<dbReference type="EMBL" id="JABEVU030000001">
    <property type="protein sequence ID" value="MDB0580902.1"/>
    <property type="molecule type" value="Genomic_DNA"/>
</dbReference>
<dbReference type="Pfam" id="PF07690">
    <property type="entry name" value="MFS_1"/>
    <property type="match status" value="1"/>
</dbReference>
<dbReference type="InterPro" id="IPR036259">
    <property type="entry name" value="MFS_trans_sf"/>
</dbReference>
<feature type="transmembrane region" description="Helical" evidence="7">
    <location>
        <begin position="15"/>
        <end position="41"/>
    </location>
</feature>
<comment type="caution">
    <text evidence="9">The sequence shown here is derived from an EMBL/GenBank/DDBJ whole genome shotgun (WGS) entry which is preliminary data.</text>
</comment>
<evidence type="ECO:0000256" key="2">
    <source>
        <dbReference type="ARBA" id="ARBA00022448"/>
    </source>
</evidence>
<sequence length="452" mass="49864">MVFDKNLPMQERLNFIVYALSRFVLSVGKYVYLFAVSYYILYETGSALYFSVNMAISIATTVLLLPFSGVLSDFGNKRRIIITGETMNSIILLGFFLYTTIYDVTLLSIYLVTFLTSMIEPFISNAFQAAMTELFHKDRIQKVMGYTSAILSSTVILGPILGGALFGLLSFNHIIMIFLIAYIISAALDFLMDFTLHSTKVENVENNDEGGGMDRFKRDISRGFIFIAGNEVFKSLLLIGALINFMAGVITIFPEKMMIHELSLPPETVGIINAIGGLGVLAGGVAVARMRGLDHPFLLMKRGMLAFAGLVVLYLLPLYLNGGLISHILIIGSVGIGIALALQFINIPINLFVQLVTPQHVKGRVFSVMNLCSMSIMPVGAIFYGFLYDFELYWLINAASAVLMIAVVLLFFNEGLLAKSKRMYIAAKAEAGELEREPAEEDAHPGTEFQSI</sequence>
<feature type="transmembrane region" description="Helical" evidence="7">
    <location>
        <begin position="270"/>
        <end position="290"/>
    </location>
</feature>
<dbReference type="Proteomes" id="UP000527860">
    <property type="component" value="Unassembled WGS sequence"/>
</dbReference>
<evidence type="ECO:0000313" key="11">
    <source>
        <dbReference type="Proteomes" id="UP000031546"/>
    </source>
</evidence>
<dbReference type="Gene3D" id="1.20.1250.20">
    <property type="entry name" value="MFS general substrate transporter like domains"/>
    <property type="match status" value="1"/>
</dbReference>
<proteinExistence type="predicted"/>
<feature type="transmembrane region" description="Helical" evidence="7">
    <location>
        <begin position="174"/>
        <end position="192"/>
    </location>
</feature>
<dbReference type="SUPFAM" id="SSF103473">
    <property type="entry name" value="MFS general substrate transporter"/>
    <property type="match status" value="1"/>
</dbReference>
<feature type="transmembrane region" description="Helical" evidence="7">
    <location>
        <begin position="365"/>
        <end position="386"/>
    </location>
</feature>
<reference evidence="10" key="3">
    <citation type="submission" date="2020-04" db="EMBL/GenBank/DDBJ databases">
        <authorList>
            <person name="Tanveer F."/>
            <person name="Xie Y."/>
            <person name="Shinwari Z.K."/>
        </authorList>
    </citation>
    <scope>NUCLEOTIDE SEQUENCE</scope>
    <source>
        <strain evidence="10">MOSEL-ME25</strain>
    </source>
</reference>
<feature type="transmembrane region" description="Helical" evidence="7">
    <location>
        <begin position="143"/>
        <end position="168"/>
    </location>
</feature>
<protein>
    <submittedName>
        <fullName evidence="10">MFS transporter</fullName>
    </submittedName>
</protein>
<evidence type="ECO:0000313" key="10">
    <source>
        <dbReference type="EMBL" id="MDB0580902.1"/>
    </source>
</evidence>
<evidence type="ECO:0000256" key="1">
    <source>
        <dbReference type="ARBA" id="ARBA00004651"/>
    </source>
</evidence>
<evidence type="ECO:0000313" key="12">
    <source>
        <dbReference type="Proteomes" id="UP000527860"/>
    </source>
</evidence>
<evidence type="ECO:0000256" key="5">
    <source>
        <dbReference type="ARBA" id="ARBA00022989"/>
    </source>
</evidence>
<keyword evidence="6 7" id="KW-0472">Membrane</keyword>
<dbReference type="PANTHER" id="PTHR43266">
    <property type="entry name" value="MACROLIDE-EFFLUX PROTEIN"/>
    <property type="match status" value="1"/>
</dbReference>
<evidence type="ECO:0000256" key="7">
    <source>
        <dbReference type="SAM" id="Phobius"/>
    </source>
</evidence>
<feature type="transmembrane region" description="Helical" evidence="7">
    <location>
        <begin position="326"/>
        <end position="353"/>
    </location>
</feature>
<evidence type="ECO:0000256" key="6">
    <source>
        <dbReference type="ARBA" id="ARBA00023136"/>
    </source>
</evidence>
<feature type="transmembrane region" description="Helical" evidence="7">
    <location>
        <begin position="223"/>
        <end position="250"/>
    </location>
</feature>
<feature type="transmembrane region" description="Helical" evidence="7">
    <location>
        <begin position="302"/>
        <end position="320"/>
    </location>
</feature>
<evidence type="ECO:0000256" key="4">
    <source>
        <dbReference type="ARBA" id="ARBA00022692"/>
    </source>
</evidence>
<dbReference type="PROSITE" id="PS50850">
    <property type="entry name" value="MFS"/>
    <property type="match status" value="1"/>
</dbReference>
<dbReference type="EMBL" id="JXII01000007">
    <property type="protein sequence ID" value="KIH70359.1"/>
    <property type="molecule type" value="Genomic_DNA"/>
</dbReference>
<keyword evidence="4 7" id="KW-0812">Transmembrane</keyword>
<dbReference type="RefSeq" id="WP_040106265.1">
    <property type="nucleotide sequence ID" value="NZ_JABEVU030000001.1"/>
</dbReference>
<comment type="subcellular location">
    <subcellularLocation>
        <location evidence="1">Cell membrane</location>
        <topology evidence="1">Multi-pass membrane protein</topology>
    </subcellularLocation>
</comment>
<dbReference type="GO" id="GO:0022857">
    <property type="term" value="F:transmembrane transporter activity"/>
    <property type="evidence" value="ECO:0007669"/>
    <property type="project" value="InterPro"/>
</dbReference>
<feature type="domain" description="Major facilitator superfamily (MFS) profile" evidence="8">
    <location>
        <begin position="1"/>
        <end position="200"/>
    </location>
</feature>
<dbReference type="GO" id="GO:0005886">
    <property type="term" value="C:plasma membrane"/>
    <property type="evidence" value="ECO:0007669"/>
    <property type="project" value="UniProtKB-SubCell"/>
</dbReference>
<feature type="transmembrane region" description="Helical" evidence="7">
    <location>
        <begin position="104"/>
        <end position="123"/>
    </location>
</feature>
<feature type="transmembrane region" description="Helical" evidence="7">
    <location>
        <begin position="47"/>
        <end position="68"/>
    </location>
</feature>
<name>A0A0C2HFE5_9STAP</name>
<keyword evidence="12" id="KW-1185">Reference proteome</keyword>
<dbReference type="AlphaFoldDB" id="A0A0C2HFE5"/>
<dbReference type="GeneID" id="77845654"/>
<dbReference type="STRING" id="45670.SN16_08805"/>
<dbReference type="CDD" id="cd06173">
    <property type="entry name" value="MFS_MefA_like"/>
    <property type="match status" value="1"/>
</dbReference>